<proteinExistence type="predicted"/>
<protein>
    <submittedName>
        <fullName evidence="2">Uncharacterized protein</fullName>
    </submittedName>
</protein>
<organism evidence="2 3">
    <name type="scientific">Victivallis vadensis</name>
    <dbReference type="NCBI Taxonomy" id="172901"/>
    <lineage>
        <taxon>Bacteria</taxon>
        <taxon>Pseudomonadati</taxon>
        <taxon>Lentisphaerota</taxon>
        <taxon>Lentisphaeria</taxon>
        <taxon>Victivallales</taxon>
        <taxon>Victivallaceae</taxon>
        <taxon>Victivallis</taxon>
    </lineage>
</organism>
<sequence length="92" mass="10215">MNYSETETTEDSYTIPDSSGNDVLYTSKNINRITAHVEFTLEPFFDEDYPDSPPENAAGCRGGGTARSAAMPPQTSGTYWRIYHQLSDDLKA</sequence>
<feature type="compositionally biased region" description="Polar residues" evidence="1">
    <location>
        <begin position="11"/>
        <end position="21"/>
    </location>
</feature>
<dbReference type="RefSeq" id="WP_168963526.1">
    <property type="nucleotide sequence ID" value="NZ_JABAEW010000045.1"/>
</dbReference>
<feature type="region of interest" description="Disordered" evidence="1">
    <location>
        <begin position="46"/>
        <end position="74"/>
    </location>
</feature>
<dbReference type="Proteomes" id="UP000576225">
    <property type="component" value="Unassembled WGS sequence"/>
</dbReference>
<evidence type="ECO:0000256" key="1">
    <source>
        <dbReference type="SAM" id="MobiDB-lite"/>
    </source>
</evidence>
<dbReference type="AlphaFoldDB" id="A0A848AZS6"/>
<gene>
    <name evidence="2" type="ORF">HF882_17580</name>
</gene>
<reference evidence="2 3" key="1">
    <citation type="submission" date="2020-04" db="EMBL/GenBank/DDBJ databases">
        <authorList>
            <person name="Hitch T.C.A."/>
            <person name="Wylensek D."/>
            <person name="Clavel T."/>
        </authorList>
    </citation>
    <scope>NUCLEOTIDE SEQUENCE [LARGE SCALE GENOMIC DNA]</scope>
    <source>
        <strain evidence="2 3">COR2-253-APC-1A</strain>
    </source>
</reference>
<name>A0A848AZS6_9BACT</name>
<accession>A0A848AZS6</accession>
<comment type="caution">
    <text evidence="2">The sequence shown here is derived from an EMBL/GenBank/DDBJ whole genome shotgun (WGS) entry which is preliminary data.</text>
</comment>
<feature type="region of interest" description="Disordered" evidence="1">
    <location>
        <begin position="1"/>
        <end position="21"/>
    </location>
</feature>
<evidence type="ECO:0000313" key="3">
    <source>
        <dbReference type="Proteomes" id="UP000576225"/>
    </source>
</evidence>
<evidence type="ECO:0000313" key="2">
    <source>
        <dbReference type="EMBL" id="NMD88401.1"/>
    </source>
</evidence>
<dbReference type="EMBL" id="JABAEW010000045">
    <property type="protein sequence ID" value="NMD88401.1"/>
    <property type="molecule type" value="Genomic_DNA"/>
</dbReference>